<evidence type="ECO:0000313" key="4">
    <source>
        <dbReference type="EnsemblMetazoa" id="CJA42490a.1"/>
    </source>
</evidence>
<dbReference type="GO" id="GO:0008270">
    <property type="term" value="F:zinc ion binding"/>
    <property type="evidence" value="ECO:0007669"/>
    <property type="project" value="UniProtKB-KW"/>
</dbReference>
<dbReference type="SUPFAM" id="SSF57756">
    <property type="entry name" value="Retrovirus zinc finger-like domains"/>
    <property type="match status" value="1"/>
</dbReference>
<name>A0A8R1EX40_CAEJA</name>
<reference evidence="4" key="2">
    <citation type="submission" date="2022-06" db="UniProtKB">
        <authorList>
            <consortium name="EnsemblMetazoa"/>
        </authorList>
    </citation>
    <scope>IDENTIFICATION</scope>
    <source>
        <strain evidence="4">DF5081</strain>
    </source>
</reference>
<keyword evidence="5" id="KW-1185">Reference proteome</keyword>
<evidence type="ECO:0000259" key="3">
    <source>
        <dbReference type="PROSITE" id="PS50158"/>
    </source>
</evidence>
<dbReference type="PANTHER" id="PTHR33435:SF3">
    <property type="entry name" value="PROTEIN CBG21870"/>
    <property type="match status" value="1"/>
</dbReference>
<dbReference type="AlphaFoldDB" id="A0A8R1EX40"/>
<evidence type="ECO:0000313" key="5">
    <source>
        <dbReference type="Proteomes" id="UP000005237"/>
    </source>
</evidence>
<dbReference type="EnsemblMetazoa" id="CJA42490a.1">
    <property type="protein sequence ID" value="CJA42490a.1"/>
    <property type="gene ID" value="WBGene00218338"/>
</dbReference>
<dbReference type="GO" id="GO:0005737">
    <property type="term" value="C:cytoplasm"/>
    <property type="evidence" value="ECO:0007669"/>
    <property type="project" value="UniProtKB-ARBA"/>
</dbReference>
<dbReference type="PROSITE" id="PS50158">
    <property type="entry name" value="ZF_CCHC"/>
    <property type="match status" value="1"/>
</dbReference>
<sequence length="461" mass="51134">MSNQEEANESASSAPPIFTAEQVALFKSQLIELCRPDLQAMARRTEGKSARTLPKGTPRALRTVEKLEAISALAGGTTATDSARMLAMMTQLAAEDNQKPRYRQPNGHQWFRAAGSFQGPERVRDNYGFNTQKRTGGPRSQSVEQSYGKSPQRCFNCHRTGHFAAHCKQRNDLREAGVCVAEDKSCWTPSERFTWLGVEGDLVARNVRLTEKREHSLRMQLERMRKSLAPSILDRQKLCGYLSSMMIVAGETAIARQRNTSSMVAQAQRAGASEKAEVELSEDSLSLARKGPTSSTTSKKQKDSDFLEGPKKAFFDRITQVAMSPELCNLAALLAQSALLAKAPNTLKAYQAENRLRKAWMAKKDLPEEEQSLLLYLAHRSQVVGSGSIAKAIAAFRMVNNNLSIFGGQLAGDLIKSMKKREIESRTQPSQISWTEVEKIVKRVDVQDPKSERNALITLIS</sequence>
<evidence type="ECO:0000256" key="2">
    <source>
        <dbReference type="SAM" id="MobiDB-lite"/>
    </source>
</evidence>
<evidence type="ECO:0000256" key="1">
    <source>
        <dbReference type="PROSITE-ProRule" id="PRU00047"/>
    </source>
</evidence>
<accession>A0A8R1EX40</accession>
<feature type="region of interest" description="Disordered" evidence="2">
    <location>
        <begin position="265"/>
        <end position="305"/>
    </location>
</feature>
<feature type="domain" description="CCHC-type" evidence="3">
    <location>
        <begin position="153"/>
        <end position="169"/>
    </location>
</feature>
<dbReference type="GO" id="GO:0019899">
    <property type="term" value="F:enzyme binding"/>
    <property type="evidence" value="ECO:0007669"/>
    <property type="project" value="UniProtKB-ARBA"/>
</dbReference>
<keyword evidence="1" id="KW-0862">Zinc</keyword>
<dbReference type="GO" id="GO:0003676">
    <property type="term" value="F:nucleic acid binding"/>
    <property type="evidence" value="ECO:0007669"/>
    <property type="project" value="InterPro"/>
</dbReference>
<proteinExistence type="predicted"/>
<keyword evidence="1" id="KW-0863">Zinc-finger</keyword>
<organism evidence="4 5">
    <name type="scientific">Caenorhabditis japonica</name>
    <dbReference type="NCBI Taxonomy" id="281687"/>
    <lineage>
        <taxon>Eukaryota</taxon>
        <taxon>Metazoa</taxon>
        <taxon>Ecdysozoa</taxon>
        <taxon>Nematoda</taxon>
        <taxon>Chromadorea</taxon>
        <taxon>Rhabditida</taxon>
        <taxon>Rhabditina</taxon>
        <taxon>Rhabditomorpha</taxon>
        <taxon>Rhabditoidea</taxon>
        <taxon>Rhabditidae</taxon>
        <taxon>Peloderinae</taxon>
        <taxon>Caenorhabditis</taxon>
    </lineage>
</organism>
<reference evidence="5" key="1">
    <citation type="submission" date="2010-08" db="EMBL/GenBank/DDBJ databases">
        <authorList>
            <consortium name="Caenorhabditis japonica Sequencing Consortium"/>
            <person name="Wilson R.K."/>
        </authorList>
    </citation>
    <scope>NUCLEOTIDE SEQUENCE [LARGE SCALE GENOMIC DNA]</scope>
    <source>
        <strain evidence="5">DF5081</strain>
    </source>
</reference>
<dbReference type="PANTHER" id="PTHR33435">
    <property type="entry name" value="PROTEIN CBG21870-RELATED"/>
    <property type="match status" value="1"/>
</dbReference>
<keyword evidence="1" id="KW-0479">Metal-binding</keyword>
<dbReference type="InterPro" id="IPR036875">
    <property type="entry name" value="Znf_CCHC_sf"/>
</dbReference>
<protein>
    <submittedName>
        <fullName evidence="4">CCHC-type domain-containing protein</fullName>
    </submittedName>
</protein>
<dbReference type="Proteomes" id="UP000005237">
    <property type="component" value="Unassembled WGS sequence"/>
</dbReference>
<dbReference type="InterPro" id="IPR001878">
    <property type="entry name" value="Znf_CCHC"/>
</dbReference>